<keyword evidence="7" id="KW-0106">Calcium</keyword>
<dbReference type="STRING" id="1965070.A0A3S3SMR3"/>
<reference evidence="17 18" key="1">
    <citation type="journal article" date="2018" name="Gigascience">
        <title>Genomes of trombidid mites reveal novel predicted allergens and laterally-transferred genes associated with secondary metabolism.</title>
        <authorList>
            <person name="Dong X."/>
            <person name="Chaisiri K."/>
            <person name="Xia D."/>
            <person name="Armstrong S.D."/>
            <person name="Fang Y."/>
            <person name="Donnelly M.J."/>
            <person name="Kadowaki T."/>
            <person name="McGarry J.W."/>
            <person name="Darby A.C."/>
            <person name="Makepeace B.L."/>
        </authorList>
    </citation>
    <scope>NUCLEOTIDE SEQUENCE [LARGE SCALE GENOMIC DNA]</scope>
    <source>
        <strain evidence="17">UoL-WK</strain>
    </source>
</reference>
<dbReference type="AlphaFoldDB" id="A0A3S3SMR3"/>
<dbReference type="InterPro" id="IPR009030">
    <property type="entry name" value="Growth_fac_rcpt_cys_sf"/>
</dbReference>
<feature type="disulfide bond" evidence="12">
    <location>
        <begin position="471"/>
        <end position="488"/>
    </location>
</feature>
<feature type="disulfide bond" evidence="12">
    <location>
        <begin position="511"/>
        <end position="528"/>
    </location>
</feature>
<evidence type="ECO:0000256" key="5">
    <source>
        <dbReference type="ARBA" id="ARBA00022729"/>
    </source>
</evidence>
<dbReference type="InterPro" id="IPR006605">
    <property type="entry name" value="G2_nidogen/fibulin_G2F"/>
</dbReference>
<feature type="repeat" description="LDL-receptor class B" evidence="13">
    <location>
        <begin position="864"/>
        <end position="906"/>
    </location>
</feature>
<evidence type="ECO:0000256" key="13">
    <source>
        <dbReference type="PROSITE-ProRule" id="PRU00461"/>
    </source>
</evidence>
<dbReference type="InterPro" id="IPR003886">
    <property type="entry name" value="NIDO_dom"/>
</dbReference>
<dbReference type="InterPro" id="IPR000033">
    <property type="entry name" value="LDLR_classB_rpt"/>
</dbReference>
<dbReference type="SMART" id="SM00181">
    <property type="entry name" value="EGF"/>
    <property type="match status" value="13"/>
</dbReference>
<dbReference type="SMART" id="SM00135">
    <property type="entry name" value="LY"/>
    <property type="match status" value="5"/>
</dbReference>
<dbReference type="SUPFAM" id="SSF54511">
    <property type="entry name" value="GFP-like"/>
    <property type="match status" value="1"/>
</dbReference>
<dbReference type="SMART" id="SM00682">
    <property type="entry name" value="G2F"/>
    <property type="match status" value="1"/>
</dbReference>
<dbReference type="InterPro" id="IPR024731">
    <property type="entry name" value="NELL2-like_EGF"/>
</dbReference>
<dbReference type="PROSITE" id="PS50993">
    <property type="entry name" value="NIDOGEN_G2"/>
    <property type="match status" value="1"/>
</dbReference>
<feature type="repeat" description="LDL-receptor class B" evidence="13">
    <location>
        <begin position="950"/>
        <end position="994"/>
    </location>
</feature>
<dbReference type="PROSITE" id="PS51120">
    <property type="entry name" value="LDLRB"/>
    <property type="match status" value="3"/>
</dbReference>
<keyword evidence="4 12" id="KW-0245">EGF-like domain</keyword>
<evidence type="ECO:0000256" key="7">
    <source>
        <dbReference type="ARBA" id="ARBA00022837"/>
    </source>
</evidence>
<gene>
    <name evidence="17" type="ORF">B4U79_14594</name>
</gene>
<feature type="domain" description="EGF-like" evidence="14">
    <location>
        <begin position="770"/>
        <end position="812"/>
    </location>
</feature>
<dbReference type="FunFam" id="2.120.10.30:FF:000241">
    <property type="entry name" value="Low-density lipoprotein receptor-related protein 6"/>
    <property type="match status" value="1"/>
</dbReference>
<dbReference type="InterPro" id="IPR000742">
    <property type="entry name" value="EGF"/>
</dbReference>
<evidence type="ECO:0000313" key="17">
    <source>
        <dbReference type="EMBL" id="RWS16291.1"/>
    </source>
</evidence>
<sequence>MPDARAQVGFMSGEGRTFILPGSGSAQILRYDRMSNVGRRGIWIFQVGNTGPNNNIILPDVKDDPHVNQATCAQTFTPCPANSKCNEYKSGFCCECSEGTFGNGRECLENDKYQRMSGKIVGYLNKNQLENVDIHAYIDTKEGKTFTAISRIPPNIGPDAQGLFTIGTIIGWIFAKQNTGAKNGFSITGGLFNRTTDIEFPKTGDHIHLEEFFHGPDVFGYIRVDVEVRGSLPKIPFGSKVEIDDFNEIFTRESSNVLRSHSEKVLKVDQSGRVEIPFSMDQVIKYEECHFLPEEQMKKAFKLHASRNFIVYDTREEILRFSALYSISPLEDNDPCIQARCGEHSTCLTDGTTHRCVCEIGYEQIGGSSEQATCVDIDECLTNKHNCDINADCINVIGRFECRCKAGFKGNGYQCEKERTCEDLRCNENAECVRDSRGVPTCRCRNGFHGDGYTCHSSVEGGPTDCYGIKCDPNAECLEDAEEGGHKCFCKFGYMGPGTYCIEEFDACDNCHQNAECKKDAQTQTDYCACKPGYYGDGYVCSLETSQSNCNAAGNCHENADCIFNLAKNVWECQCRPGYSGNGLQCTISNKGKRVMVEPSILFQIIEVDCLIEDNCSPDADCISEGGKSRCRCREGFEGDGIICRSVHECRSHEECKVNSLCAIDENTRTYRCQCNPGYYKIENECKPHETAACNFVNNCHKEATCKFDILKRQYKCECKDGWIGDGKFCSRDTSCNCDMNADCNYNPVDGKYDCVCRAGFEGNGYQCRPIRTCLDDAYLCDRNADCIYLSDHRSYGCKCRSGFIGDGRQCRVLPIYEADYLIFAQGMSLLQMPLTPTETNRGKLLLTKSHQLPVGLDVDCMEGYIYWTDVYHRAIHKALYNGSMIETILEKRTESPEGISVDWISRNIYWTDSKKDVIQVATLDGVYVKTLINDGLVDPRGIVVHPGFGRMYWTDWNRNSPKIESASMDGSDRSPFVTEDLGLPNMLAIDFYANDLCWTDAGLKRIECINLSGSKRRVIYTPAVYPFDITIAKNDVFWTDWELKFINKVNKNGGVVEHLELPLGGNGRAYGIVTVPEQCPLMNNACSVKNGGCDYLCLPNSRGGRSCQCPDPSYEGHDECMKSFE</sequence>
<evidence type="ECO:0000256" key="10">
    <source>
        <dbReference type="ARBA" id="ARBA00023157"/>
    </source>
</evidence>
<comment type="caution">
    <text evidence="12">Lacks conserved residue(s) required for the propagation of feature annotation.</text>
</comment>
<dbReference type="InterPro" id="IPR018097">
    <property type="entry name" value="EGF_Ca-bd_CS"/>
</dbReference>
<dbReference type="EMBL" id="NCKU01000256">
    <property type="protein sequence ID" value="RWS16291.1"/>
    <property type="molecule type" value="Genomic_DNA"/>
</dbReference>
<keyword evidence="5" id="KW-0732">Signal</keyword>
<evidence type="ECO:0000256" key="3">
    <source>
        <dbReference type="ARBA" id="ARBA00022530"/>
    </source>
</evidence>
<dbReference type="GO" id="GO:0042813">
    <property type="term" value="F:Wnt receptor activity"/>
    <property type="evidence" value="ECO:0007669"/>
    <property type="project" value="TreeGrafter"/>
</dbReference>
<keyword evidence="18" id="KW-1185">Reference proteome</keyword>
<evidence type="ECO:0000256" key="8">
    <source>
        <dbReference type="ARBA" id="ARBA00022869"/>
    </source>
</evidence>
<feature type="repeat" description="LDL-receptor class B" evidence="13">
    <location>
        <begin position="907"/>
        <end position="949"/>
    </location>
</feature>
<dbReference type="SUPFAM" id="SSF57196">
    <property type="entry name" value="EGF/Laminin"/>
    <property type="match status" value="1"/>
</dbReference>
<dbReference type="PROSITE" id="PS50026">
    <property type="entry name" value="EGF_3"/>
    <property type="match status" value="8"/>
</dbReference>
<dbReference type="GO" id="GO:0005604">
    <property type="term" value="C:basement membrane"/>
    <property type="evidence" value="ECO:0007669"/>
    <property type="project" value="UniProtKB-SubCell"/>
</dbReference>
<keyword evidence="6" id="KW-0677">Repeat</keyword>
<evidence type="ECO:0000256" key="9">
    <source>
        <dbReference type="ARBA" id="ARBA00022889"/>
    </source>
</evidence>
<keyword evidence="10 12" id="KW-1015">Disulfide bond</keyword>
<dbReference type="PROSITE" id="PS01186">
    <property type="entry name" value="EGF_2"/>
    <property type="match status" value="10"/>
</dbReference>
<dbReference type="SUPFAM" id="SSF63825">
    <property type="entry name" value="YWTD domain"/>
    <property type="match status" value="1"/>
</dbReference>
<dbReference type="Pfam" id="PF07474">
    <property type="entry name" value="G2F"/>
    <property type="match status" value="1"/>
</dbReference>
<accession>A0A3S3SMR3</accession>
<dbReference type="Gene3D" id="2.10.25.10">
    <property type="entry name" value="Laminin"/>
    <property type="match status" value="10"/>
</dbReference>
<dbReference type="Pfam" id="PF06119">
    <property type="entry name" value="NIDO"/>
    <property type="match status" value="1"/>
</dbReference>
<feature type="domain" description="EGF-like" evidence="14">
    <location>
        <begin position="546"/>
        <end position="587"/>
    </location>
</feature>
<evidence type="ECO:0000256" key="12">
    <source>
        <dbReference type="PROSITE-ProRule" id="PRU00076"/>
    </source>
</evidence>
<keyword evidence="11" id="KW-0325">Glycoprotein</keyword>
<dbReference type="Gene3D" id="2.120.10.30">
    <property type="entry name" value="TolB, C-terminal domain"/>
    <property type="match status" value="1"/>
</dbReference>
<dbReference type="CDD" id="cd00054">
    <property type="entry name" value="EGF_CA"/>
    <property type="match status" value="1"/>
</dbReference>
<dbReference type="Proteomes" id="UP000285301">
    <property type="component" value="Unassembled WGS sequence"/>
</dbReference>
<comment type="subcellular location">
    <subcellularLocation>
        <location evidence="1">Secreted</location>
        <location evidence="1">Extracellular space</location>
        <location evidence="1">Extracellular matrix</location>
        <location evidence="1">Basement membrane</location>
    </subcellularLocation>
</comment>
<dbReference type="FunFam" id="2.10.25.10:FF:000653">
    <property type="entry name" value="Putative Fibrillin-1"/>
    <property type="match status" value="1"/>
</dbReference>
<evidence type="ECO:0000259" key="16">
    <source>
        <dbReference type="PROSITE" id="PS51220"/>
    </source>
</evidence>
<evidence type="ECO:0000256" key="6">
    <source>
        <dbReference type="ARBA" id="ARBA00022737"/>
    </source>
</evidence>
<evidence type="ECO:0000256" key="11">
    <source>
        <dbReference type="ARBA" id="ARBA00023180"/>
    </source>
</evidence>
<evidence type="ECO:0000259" key="15">
    <source>
        <dbReference type="PROSITE" id="PS50993"/>
    </source>
</evidence>
<feature type="domain" description="Nidogen G2 beta-barrel" evidence="15">
    <location>
        <begin position="112"/>
        <end position="337"/>
    </location>
</feature>
<feature type="domain" description="EGF-like" evidence="14">
    <location>
        <begin position="504"/>
        <end position="542"/>
    </location>
</feature>
<dbReference type="GO" id="GO:0005886">
    <property type="term" value="C:plasma membrane"/>
    <property type="evidence" value="ECO:0007669"/>
    <property type="project" value="TreeGrafter"/>
</dbReference>
<feature type="disulfide bond" evidence="12">
    <location>
        <begin position="700"/>
        <end position="717"/>
    </location>
</feature>
<feature type="domain" description="EGF-like" evidence="14">
    <location>
        <begin position="417"/>
        <end position="456"/>
    </location>
</feature>
<dbReference type="InterPro" id="IPR001881">
    <property type="entry name" value="EGF-like_Ca-bd_dom"/>
</dbReference>
<evidence type="ECO:0000313" key="18">
    <source>
        <dbReference type="Proteomes" id="UP000285301"/>
    </source>
</evidence>
<dbReference type="GO" id="GO:0060070">
    <property type="term" value="P:canonical Wnt signaling pathway"/>
    <property type="evidence" value="ECO:0007669"/>
    <property type="project" value="TreeGrafter"/>
</dbReference>
<organism evidence="17 18">
    <name type="scientific">Dinothrombium tinctorium</name>
    <dbReference type="NCBI Taxonomy" id="1965070"/>
    <lineage>
        <taxon>Eukaryota</taxon>
        <taxon>Metazoa</taxon>
        <taxon>Ecdysozoa</taxon>
        <taxon>Arthropoda</taxon>
        <taxon>Chelicerata</taxon>
        <taxon>Arachnida</taxon>
        <taxon>Acari</taxon>
        <taxon>Acariformes</taxon>
        <taxon>Trombidiformes</taxon>
        <taxon>Prostigmata</taxon>
        <taxon>Anystina</taxon>
        <taxon>Parasitengona</taxon>
        <taxon>Trombidioidea</taxon>
        <taxon>Trombidiidae</taxon>
        <taxon>Dinothrombium</taxon>
    </lineage>
</organism>
<evidence type="ECO:0000259" key="14">
    <source>
        <dbReference type="PROSITE" id="PS50026"/>
    </source>
</evidence>
<dbReference type="Pfam" id="PF12947">
    <property type="entry name" value="EGF_3"/>
    <property type="match status" value="3"/>
</dbReference>
<dbReference type="PROSITE" id="PS01187">
    <property type="entry name" value="EGF_CA"/>
    <property type="match status" value="1"/>
</dbReference>
<dbReference type="PANTHER" id="PTHR46513:SF13">
    <property type="entry name" value="EGF-LIKE DOMAIN-CONTAINING PROTEIN"/>
    <property type="match status" value="1"/>
</dbReference>
<dbReference type="Gene3D" id="2.40.155.10">
    <property type="entry name" value="Green fluorescent protein"/>
    <property type="match status" value="1"/>
</dbReference>
<feature type="domain" description="EGF-like" evidence="14">
    <location>
        <begin position="646"/>
        <end position="687"/>
    </location>
</feature>
<dbReference type="InterPro" id="IPR000152">
    <property type="entry name" value="EGF-type_Asp/Asn_hydroxyl_site"/>
</dbReference>
<feature type="domain" description="EGF-like" evidence="14">
    <location>
        <begin position="376"/>
        <end position="416"/>
    </location>
</feature>
<dbReference type="SUPFAM" id="SSF57184">
    <property type="entry name" value="Growth factor receptor domain"/>
    <property type="match status" value="2"/>
</dbReference>
<proteinExistence type="predicted"/>
<evidence type="ECO:0000256" key="1">
    <source>
        <dbReference type="ARBA" id="ARBA00004302"/>
    </source>
</evidence>
<dbReference type="SMART" id="SM00179">
    <property type="entry name" value="EGF_CA"/>
    <property type="match status" value="3"/>
</dbReference>
<keyword evidence="2" id="KW-0964">Secreted</keyword>
<keyword evidence="3" id="KW-0272">Extracellular matrix</keyword>
<feature type="domain" description="EGF-like" evidence="14">
    <location>
        <begin position="462"/>
        <end position="502"/>
    </location>
</feature>
<dbReference type="PROSITE" id="PS51220">
    <property type="entry name" value="NIDO"/>
    <property type="match status" value="1"/>
</dbReference>
<feature type="disulfide bond" evidence="12">
    <location>
        <begin position="656"/>
        <end position="673"/>
    </location>
</feature>
<comment type="caution">
    <text evidence="17">The sequence shown here is derived from an EMBL/GenBank/DDBJ whole genome shotgun (WGS) entry which is preliminary data.</text>
</comment>
<dbReference type="InterPro" id="IPR011042">
    <property type="entry name" value="6-blade_b-propeller_TolB-like"/>
</dbReference>
<keyword evidence="8" id="KW-0084">Basement membrane</keyword>
<feature type="domain" description="NIDO" evidence="16">
    <location>
        <begin position="1"/>
        <end position="50"/>
    </location>
</feature>
<dbReference type="OrthoDB" id="6375837at2759"/>
<feature type="domain" description="EGF-like" evidence="14">
    <location>
        <begin position="690"/>
        <end position="731"/>
    </location>
</feature>
<evidence type="ECO:0000256" key="4">
    <source>
        <dbReference type="ARBA" id="ARBA00022536"/>
    </source>
</evidence>
<evidence type="ECO:0000256" key="2">
    <source>
        <dbReference type="ARBA" id="ARBA00022525"/>
    </source>
</evidence>
<name>A0A3S3SMR3_9ACAR</name>
<feature type="disulfide bond" evidence="12">
    <location>
        <begin position="781"/>
        <end position="798"/>
    </location>
</feature>
<dbReference type="PROSITE" id="PS00010">
    <property type="entry name" value="ASX_HYDROXYL"/>
    <property type="match status" value="1"/>
</dbReference>
<dbReference type="InterPro" id="IPR050778">
    <property type="entry name" value="Cueball_EGF_LRP_Nidogen"/>
</dbReference>
<feature type="disulfide bond" evidence="12">
    <location>
        <begin position="556"/>
        <end position="573"/>
    </location>
</feature>
<dbReference type="GO" id="GO:0017147">
    <property type="term" value="F:Wnt-protein binding"/>
    <property type="evidence" value="ECO:0007669"/>
    <property type="project" value="TreeGrafter"/>
</dbReference>
<dbReference type="InterPro" id="IPR009017">
    <property type="entry name" value="GFP"/>
</dbReference>
<dbReference type="PANTHER" id="PTHR46513">
    <property type="entry name" value="VITELLOGENIN RECEPTOR-LIKE PROTEIN-RELATED-RELATED"/>
    <property type="match status" value="1"/>
</dbReference>
<keyword evidence="9" id="KW-0130">Cell adhesion</keyword>
<dbReference type="GO" id="GO:0005509">
    <property type="term" value="F:calcium ion binding"/>
    <property type="evidence" value="ECO:0007669"/>
    <property type="project" value="InterPro"/>
</dbReference>
<protein>
    <submittedName>
        <fullName evidence="17">Nidogen-1-like protein</fullName>
    </submittedName>
</protein>
<dbReference type="GO" id="GO:0007160">
    <property type="term" value="P:cell-matrix adhesion"/>
    <property type="evidence" value="ECO:0007669"/>
    <property type="project" value="InterPro"/>
</dbReference>
<dbReference type="Pfam" id="PF00058">
    <property type="entry name" value="Ldl_recept_b"/>
    <property type="match status" value="2"/>
</dbReference>